<feature type="compositionally biased region" description="Polar residues" evidence="1">
    <location>
        <begin position="75"/>
        <end position="84"/>
    </location>
</feature>
<dbReference type="EMBL" id="JANPWB010000006">
    <property type="protein sequence ID" value="KAJ1175274.1"/>
    <property type="molecule type" value="Genomic_DNA"/>
</dbReference>
<comment type="caution">
    <text evidence="2">The sequence shown here is derived from an EMBL/GenBank/DDBJ whole genome shotgun (WGS) entry which is preliminary data.</text>
</comment>
<evidence type="ECO:0000313" key="2">
    <source>
        <dbReference type="EMBL" id="KAJ1175274.1"/>
    </source>
</evidence>
<proteinExistence type="predicted"/>
<sequence length="84" mass="8916">MATYERLGSLDADRKYPGATVESAVSDPEGLHTAAANLPDPNAGGRRVLKPGSTERREDCSSGGEGGVVEDRWTSRQNQTPEEG</sequence>
<gene>
    <name evidence="2" type="ORF">NDU88_000562</name>
</gene>
<dbReference type="Proteomes" id="UP001066276">
    <property type="component" value="Chromosome 3_2"/>
</dbReference>
<organism evidence="2 3">
    <name type="scientific">Pleurodeles waltl</name>
    <name type="common">Iberian ribbed newt</name>
    <dbReference type="NCBI Taxonomy" id="8319"/>
    <lineage>
        <taxon>Eukaryota</taxon>
        <taxon>Metazoa</taxon>
        <taxon>Chordata</taxon>
        <taxon>Craniata</taxon>
        <taxon>Vertebrata</taxon>
        <taxon>Euteleostomi</taxon>
        <taxon>Amphibia</taxon>
        <taxon>Batrachia</taxon>
        <taxon>Caudata</taxon>
        <taxon>Salamandroidea</taxon>
        <taxon>Salamandridae</taxon>
        <taxon>Pleurodelinae</taxon>
        <taxon>Pleurodeles</taxon>
    </lineage>
</organism>
<protein>
    <submittedName>
        <fullName evidence="2">Uncharacterized protein</fullName>
    </submittedName>
</protein>
<dbReference type="AlphaFoldDB" id="A0AAV7TG39"/>
<reference evidence="2" key="1">
    <citation type="journal article" date="2022" name="bioRxiv">
        <title>Sequencing and chromosome-scale assembly of the giantPleurodeles waltlgenome.</title>
        <authorList>
            <person name="Brown T."/>
            <person name="Elewa A."/>
            <person name="Iarovenko S."/>
            <person name="Subramanian E."/>
            <person name="Araus A.J."/>
            <person name="Petzold A."/>
            <person name="Susuki M."/>
            <person name="Suzuki K.-i.T."/>
            <person name="Hayashi T."/>
            <person name="Toyoda A."/>
            <person name="Oliveira C."/>
            <person name="Osipova E."/>
            <person name="Leigh N.D."/>
            <person name="Simon A."/>
            <person name="Yun M.H."/>
        </authorList>
    </citation>
    <scope>NUCLEOTIDE SEQUENCE</scope>
    <source>
        <strain evidence="2">20211129_DDA</strain>
        <tissue evidence="2">Liver</tissue>
    </source>
</reference>
<name>A0AAV7TG39_PLEWA</name>
<evidence type="ECO:0000313" key="3">
    <source>
        <dbReference type="Proteomes" id="UP001066276"/>
    </source>
</evidence>
<keyword evidence="3" id="KW-1185">Reference proteome</keyword>
<evidence type="ECO:0000256" key="1">
    <source>
        <dbReference type="SAM" id="MobiDB-lite"/>
    </source>
</evidence>
<feature type="region of interest" description="Disordered" evidence="1">
    <location>
        <begin position="1"/>
        <end position="84"/>
    </location>
</feature>
<accession>A0AAV7TG39</accession>